<accession>A0A8J4WKV8</accession>
<protein>
    <submittedName>
        <fullName evidence="1">Uncharacterized protein</fullName>
    </submittedName>
</protein>
<dbReference type="EMBL" id="LUCH01000214">
    <property type="protein sequence ID" value="KAF5405771.1"/>
    <property type="molecule type" value="Genomic_DNA"/>
</dbReference>
<dbReference type="OrthoDB" id="6321072at2759"/>
<reference evidence="1" key="1">
    <citation type="submission" date="2019-05" db="EMBL/GenBank/DDBJ databases">
        <title>Annotation for the trematode Paragonimus heterotremus.</title>
        <authorList>
            <person name="Choi Y.-J."/>
        </authorList>
    </citation>
    <scope>NUCLEOTIDE SEQUENCE</scope>
    <source>
        <strain evidence="1">LC</strain>
    </source>
</reference>
<name>A0A8J4WKV8_9TREM</name>
<keyword evidence="2" id="KW-1185">Reference proteome</keyword>
<sequence length="83" mass="9175">MCHSPWKSGLCNNTVVVARASGLSDKTQLEDGSMLLEICELRRTTSFQKELSEGKSCPINRPNLELPGLDWMDGFGLVEHPLS</sequence>
<gene>
    <name evidence="1" type="ORF">PHET_00765</name>
</gene>
<dbReference type="Proteomes" id="UP000748531">
    <property type="component" value="Unassembled WGS sequence"/>
</dbReference>
<evidence type="ECO:0000313" key="2">
    <source>
        <dbReference type="Proteomes" id="UP000748531"/>
    </source>
</evidence>
<proteinExistence type="predicted"/>
<evidence type="ECO:0000313" key="1">
    <source>
        <dbReference type="EMBL" id="KAF5405771.1"/>
    </source>
</evidence>
<comment type="caution">
    <text evidence="1">The sequence shown here is derived from an EMBL/GenBank/DDBJ whole genome shotgun (WGS) entry which is preliminary data.</text>
</comment>
<dbReference type="AlphaFoldDB" id="A0A8J4WKV8"/>
<organism evidence="1 2">
    <name type="scientific">Paragonimus heterotremus</name>
    <dbReference type="NCBI Taxonomy" id="100268"/>
    <lineage>
        <taxon>Eukaryota</taxon>
        <taxon>Metazoa</taxon>
        <taxon>Spiralia</taxon>
        <taxon>Lophotrochozoa</taxon>
        <taxon>Platyhelminthes</taxon>
        <taxon>Trematoda</taxon>
        <taxon>Digenea</taxon>
        <taxon>Plagiorchiida</taxon>
        <taxon>Troglotremata</taxon>
        <taxon>Troglotrematidae</taxon>
        <taxon>Paragonimus</taxon>
    </lineage>
</organism>